<proteinExistence type="predicted"/>
<dbReference type="InterPro" id="IPR009798">
    <property type="entry name" value="Wun1-like"/>
</dbReference>
<dbReference type="PANTHER" id="PTHR33703">
    <property type="entry name" value="OS07G0691300 PROTEIN"/>
    <property type="match status" value="1"/>
</dbReference>
<name>A0A1R3IQR9_COCAP</name>
<accession>A0A1R3IQR9</accession>
<dbReference type="SUPFAM" id="SSF54427">
    <property type="entry name" value="NTF2-like"/>
    <property type="match status" value="1"/>
</dbReference>
<comment type="caution">
    <text evidence="1">The sequence shown here is derived from an EMBL/GenBank/DDBJ whole genome shotgun (WGS) entry which is preliminary data.</text>
</comment>
<dbReference type="STRING" id="210143.A0A1R3IQR9"/>
<dbReference type="InterPro" id="IPR032710">
    <property type="entry name" value="NTF2-like_dom_sf"/>
</dbReference>
<dbReference type="PANTHER" id="PTHR33703:SF16">
    <property type="entry name" value="OS05G0342100 PROTEIN"/>
    <property type="match status" value="1"/>
</dbReference>
<protein>
    <submittedName>
        <fullName evidence="1">Wound-induced protein, Wun1</fullName>
    </submittedName>
</protein>
<sequence>MRLHVNAKSSRLVVDLCKIRQSWIHFTRHRLVKVVASDLEWWFHGPPRCQHMMRMLTGESSHSEFRFEPRSIEVVGDCVIAEGGKERKCNGFMSGLAKTVSYSHYTVQGVL</sequence>
<dbReference type="Proteomes" id="UP000188268">
    <property type="component" value="Unassembled WGS sequence"/>
</dbReference>
<dbReference type="Gramene" id="OMO84911">
    <property type="protein sequence ID" value="OMO84911"/>
    <property type="gene ID" value="CCACVL1_10550"/>
</dbReference>
<dbReference type="AlphaFoldDB" id="A0A1R3IQR9"/>
<evidence type="ECO:0000313" key="1">
    <source>
        <dbReference type="EMBL" id="OMO84911.1"/>
    </source>
</evidence>
<keyword evidence="2" id="KW-1185">Reference proteome</keyword>
<organism evidence="1 2">
    <name type="scientific">Corchorus capsularis</name>
    <name type="common">Jute</name>
    <dbReference type="NCBI Taxonomy" id="210143"/>
    <lineage>
        <taxon>Eukaryota</taxon>
        <taxon>Viridiplantae</taxon>
        <taxon>Streptophyta</taxon>
        <taxon>Embryophyta</taxon>
        <taxon>Tracheophyta</taxon>
        <taxon>Spermatophyta</taxon>
        <taxon>Magnoliopsida</taxon>
        <taxon>eudicotyledons</taxon>
        <taxon>Gunneridae</taxon>
        <taxon>Pentapetalae</taxon>
        <taxon>rosids</taxon>
        <taxon>malvids</taxon>
        <taxon>Malvales</taxon>
        <taxon>Malvaceae</taxon>
        <taxon>Grewioideae</taxon>
        <taxon>Apeibeae</taxon>
        <taxon>Corchorus</taxon>
    </lineage>
</organism>
<evidence type="ECO:0000313" key="2">
    <source>
        <dbReference type="Proteomes" id="UP000188268"/>
    </source>
</evidence>
<dbReference type="OrthoDB" id="1922476at2759"/>
<gene>
    <name evidence="1" type="ORF">CCACVL1_10550</name>
</gene>
<dbReference type="Pfam" id="PF07107">
    <property type="entry name" value="WI12"/>
    <property type="match status" value="1"/>
</dbReference>
<reference evidence="1 2" key="1">
    <citation type="submission" date="2013-09" db="EMBL/GenBank/DDBJ databases">
        <title>Corchorus capsularis genome sequencing.</title>
        <authorList>
            <person name="Alam M."/>
            <person name="Haque M.S."/>
            <person name="Islam M.S."/>
            <person name="Emdad E.M."/>
            <person name="Islam M.M."/>
            <person name="Ahmed B."/>
            <person name="Halim A."/>
            <person name="Hossen Q.M.M."/>
            <person name="Hossain M.Z."/>
            <person name="Ahmed R."/>
            <person name="Khan M.M."/>
            <person name="Islam R."/>
            <person name="Rashid M.M."/>
            <person name="Khan S.A."/>
            <person name="Rahman M.S."/>
            <person name="Alam M."/>
        </authorList>
    </citation>
    <scope>NUCLEOTIDE SEQUENCE [LARGE SCALE GENOMIC DNA]</scope>
    <source>
        <strain evidence="2">cv. CVL-1</strain>
        <tissue evidence="1">Whole seedling</tissue>
    </source>
</reference>
<dbReference type="EMBL" id="AWWV01009658">
    <property type="protein sequence ID" value="OMO84911.1"/>
    <property type="molecule type" value="Genomic_DNA"/>
</dbReference>